<dbReference type="EMBL" id="GL883317">
    <property type="protein sequence ID" value="EGF97131.1"/>
    <property type="molecule type" value="Genomic_DNA"/>
</dbReference>
<proteinExistence type="predicted"/>
<evidence type="ECO:0000256" key="1">
    <source>
        <dbReference type="SAM" id="MobiDB-lite"/>
    </source>
</evidence>
<feature type="compositionally biased region" description="Polar residues" evidence="1">
    <location>
        <begin position="20"/>
        <end position="39"/>
    </location>
</feature>
<dbReference type="VEuPathDB" id="FungiDB:MELLADRAFT_87771"/>
<gene>
    <name evidence="2" type="ORF">MELLADRAFT_87771</name>
</gene>
<protein>
    <submittedName>
        <fullName evidence="2">Uncharacterized protein</fullName>
    </submittedName>
</protein>
<feature type="region of interest" description="Disordered" evidence="1">
    <location>
        <begin position="1"/>
        <end position="107"/>
    </location>
</feature>
<dbReference type="AlphaFoldDB" id="F4SDZ8"/>
<dbReference type="RefSeq" id="XP_007419602.1">
    <property type="nucleotide sequence ID" value="XM_007419540.1"/>
</dbReference>
<feature type="region of interest" description="Disordered" evidence="1">
    <location>
        <begin position="468"/>
        <end position="491"/>
    </location>
</feature>
<evidence type="ECO:0000313" key="2">
    <source>
        <dbReference type="EMBL" id="EGF97131.1"/>
    </source>
</evidence>
<evidence type="ECO:0000313" key="3">
    <source>
        <dbReference type="Proteomes" id="UP000001072"/>
    </source>
</evidence>
<accession>F4SDZ8</accession>
<name>F4SDZ8_MELLP</name>
<feature type="compositionally biased region" description="Basic and acidic residues" evidence="1">
    <location>
        <begin position="68"/>
        <end position="84"/>
    </location>
</feature>
<dbReference type="GeneID" id="18934633"/>
<organism evidence="3">
    <name type="scientific">Melampsora larici-populina (strain 98AG31 / pathotype 3-4-7)</name>
    <name type="common">Poplar leaf rust fungus</name>
    <dbReference type="NCBI Taxonomy" id="747676"/>
    <lineage>
        <taxon>Eukaryota</taxon>
        <taxon>Fungi</taxon>
        <taxon>Dikarya</taxon>
        <taxon>Basidiomycota</taxon>
        <taxon>Pucciniomycotina</taxon>
        <taxon>Pucciniomycetes</taxon>
        <taxon>Pucciniales</taxon>
        <taxon>Melampsoraceae</taxon>
        <taxon>Melampsora</taxon>
    </lineage>
</organism>
<dbReference type="HOGENOM" id="CLU_026101_0_1_1"/>
<feature type="compositionally biased region" description="Polar residues" evidence="1">
    <location>
        <begin position="236"/>
        <end position="273"/>
    </location>
</feature>
<sequence>MRPGLRSKPTDIDEPPPVSTLCSSDASDSQENYQPSDQPSPRPRGQNSRSRRGGYTGSQSRQPKQKRSRQDGPEPIHDSDEAHQHRAPTSPPLDESVTDTDATTPNMNNYHELGLKWGLPYAEKRLSQLSLPKNNRPSASGIFEAQALQAAYNLDKTMLCIVLKCSRHVLDAALLEGPLAREPNMYTNYQTYSVAANANKERTESFSPEVFEYLCVTTSEAYALTQTPLGISDTQTAETSNVNVPKKTNISQRGTASTPQSGTANQARDQQGGTAIPVSDEPCAINKLHVLNHQLDLEFHILLACWNPNSPTSKALFQDEYTSCARWARQQKKSHLLECFSFESTKAPEYLRPKHGEAKAISKAGLQQTLKRTPFLRGGVQGQGDAHPKVANVKEAFGKKTYRGQVALTFHRTPDSQVNEDMIAKGPSRLTNDEVQIWLDDIASKRYTIILDDTRKLGKRKGKLDQKLTKEEMELDDNPLAPEIDNNNTDL</sequence>
<keyword evidence="3" id="KW-1185">Reference proteome</keyword>
<dbReference type="InParanoid" id="F4SDZ8"/>
<dbReference type="KEGG" id="mlr:MELLADRAFT_87771"/>
<dbReference type="Proteomes" id="UP000001072">
    <property type="component" value="Unassembled WGS sequence"/>
</dbReference>
<feature type="region of interest" description="Disordered" evidence="1">
    <location>
        <begin position="236"/>
        <end position="278"/>
    </location>
</feature>
<reference evidence="3" key="1">
    <citation type="journal article" date="2011" name="Proc. Natl. Acad. Sci. U.S.A.">
        <title>Obligate biotrophy features unraveled by the genomic analysis of rust fungi.</title>
        <authorList>
            <person name="Duplessis S."/>
            <person name="Cuomo C.A."/>
            <person name="Lin Y.-C."/>
            <person name="Aerts A."/>
            <person name="Tisserant E."/>
            <person name="Veneault-Fourrey C."/>
            <person name="Joly D.L."/>
            <person name="Hacquard S."/>
            <person name="Amselem J."/>
            <person name="Cantarel B.L."/>
            <person name="Chiu R."/>
            <person name="Coutinho P.M."/>
            <person name="Feau N."/>
            <person name="Field M."/>
            <person name="Frey P."/>
            <person name="Gelhaye E."/>
            <person name="Goldberg J."/>
            <person name="Grabherr M.G."/>
            <person name="Kodira C.D."/>
            <person name="Kohler A."/>
            <person name="Kuees U."/>
            <person name="Lindquist E.A."/>
            <person name="Lucas S.M."/>
            <person name="Mago R."/>
            <person name="Mauceli E."/>
            <person name="Morin E."/>
            <person name="Murat C."/>
            <person name="Pangilinan J.L."/>
            <person name="Park R."/>
            <person name="Pearson M."/>
            <person name="Quesneville H."/>
            <person name="Rouhier N."/>
            <person name="Sakthikumar S."/>
            <person name="Salamov A.A."/>
            <person name="Schmutz J."/>
            <person name="Selles B."/>
            <person name="Shapiro H."/>
            <person name="Tanguay P."/>
            <person name="Tuskan G.A."/>
            <person name="Henrissat B."/>
            <person name="Van de Peer Y."/>
            <person name="Rouze P."/>
            <person name="Ellis J.G."/>
            <person name="Dodds P.N."/>
            <person name="Schein J.E."/>
            <person name="Zhong S."/>
            <person name="Hamelin R.C."/>
            <person name="Grigoriev I.V."/>
            <person name="Szabo L.J."/>
            <person name="Martin F."/>
        </authorList>
    </citation>
    <scope>NUCLEOTIDE SEQUENCE [LARGE SCALE GENOMIC DNA]</scope>
    <source>
        <strain evidence="3">98AG31 / pathotype 3-4-7</strain>
    </source>
</reference>